<dbReference type="PRINTS" id="PR00359">
    <property type="entry name" value="BP450"/>
</dbReference>
<dbReference type="InterPro" id="IPR001128">
    <property type="entry name" value="Cyt_P450"/>
</dbReference>
<geneLocation type="plasmid" evidence="9">
    <name>pjcm18538 dna</name>
</geneLocation>
<keyword evidence="3 7" id="KW-0479">Metal-binding</keyword>
<organism evidence="8 9">
    <name type="scientific">Mycolicibacterium arabiense</name>
    <dbReference type="NCBI Taxonomy" id="1286181"/>
    <lineage>
        <taxon>Bacteria</taxon>
        <taxon>Bacillati</taxon>
        <taxon>Actinomycetota</taxon>
        <taxon>Actinomycetes</taxon>
        <taxon>Mycobacteriales</taxon>
        <taxon>Mycobacteriaceae</taxon>
        <taxon>Mycolicibacterium</taxon>
    </lineage>
</organism>
<dbReference type="Pfam" id="PF00067">
    <property type="entry name" value="p450"/>
    <property type="match status" value="1"/>
</dbReference>
<keyword evidence="9" id="KW-1185">Reference proteome</keyword>
<dbReference type="Gene3D" id="1.10.630.10">
    <property type="entry name" value="Cytochrome P450"/>
    <property type="match status" value="1"/>
</dbReference>
<keyword evidence="6 7" id="KW-0503">Monooxygenase</keyword>
<evidence type="ECO:0000256" key="4">
    <source>
        <dbReference type="ARBA" id="ARBA00023002"/>
    </source>
</evidence>
<accession>A0A7I7RVZ9</accession>
<dbReference type="GO" id="GO:0004497">
    <property type="term" value="F:monooxygenase activity"/>
    <property type="evidence" value="ECO:0007669"/>
    <property type="project" value="UniProtKB-KW"/>
</dbReference>
<keyword evidence="5 7" id="KW-0408">Iron</keyword>
<dbReference type="InterPro" id="IPR017972">
    <property type="entry name" value="Cyt_P450_CS"/>
</dbReference>
<evidence type="ECO:0000256" key="6">
    <source>
        <dbReference type="ARBA" id="ARBA00023033"/>
    </source>
</evidence>
<dbReference type="PANTHER" id="PTHR46696">
    <property type="entry name" value="P450, PUTATIVE (EUROFUNG)-RELATED"/>
    <property type="match status" value="1"/>
</dbReference>
<evidence type="ECO:0000256" key="3">
    <source>
        <dbReference type="ARBA" id="ARBA00022723"/>
    </source>
</evidence>
<dbReference type="GO" id="GO:0020037">
    <property type="term" value="F:heme binding"/>
    <property type="evidence" value="ECO:0007669"/>
    <property type="project" value="InterPro"/>
</dbReference>
<evidence type="ECO:0000256" key="7">
    <source>
        <dbReference type="RuleBase" id="RU000461"/>
    </source>
</evidence>
<dbReference type="KEGG" id="marz:MARA_18090"/>
<evidence type="ECO:0000256" key="2">
    <source>
        <dbReference type="ARBA" id="ARBA00022617"/>
    </source>
</evidence>
<evidence type="ECO:0000313" key="8">
    <source>
        <dbReference type="EMBL" id="BBY48341.1"/>
    </source>
</evidence>
<dbReference type="PROSITE" id="PS00086">
    <property type="entry name" value="CYTOCHROME_P450"/>
    <property type="match status" value="1"/>
</dbReference>
<evidence type="ECO:0000256" key="5">
    <source>
        <dbReference type="ARBA" id="ARBA00023004"/>
    </source>
</evidence>
<protein>
    <submittedName>
        <fullName evidence="8">Cytochrome P450</fullName>
    </submittedName>
</protein>
<evidence type="ECO:0000256" key="1">
    <source>
        <dbReference type="ARBA" id="ARBA00010617"/>
    </source>
</evidence>
<dbReference type="GO" id="GO:0005506">
    <property type="term" value="F:iron ion binding"/>
    <property type="evidence" value="ECO:0007669"/>
    <property type="project" value="InterPro"/>
</dbReference>
<dbReference type="AlphaFoldDB" id="A0A7I7RVZ9"/>
<comment type="similarity">
    <text evidence="1 7">Belongs to the cytochrome P450 family.</text>
</comment>
<name>A0A7I7RVZ9_9MYCO</name>
<reference evidence="8 9" key="1">
    <citation type="journal article" date="2019" name="Emerg. Microbes Infect.">
        <title>Comprehensive subspecies identification of 175 nontuberculous mycobacteria species based on 7547 genomic profiles.</title>
        <authorList>
            <person name="Matsumoto Y."/>
            <person name="Kinjo T."/>
            <person name="Motooka D."/>
            <person name="Nabeya D."/>
            <person name="Jung N."/>
            <person name="Uechi K."/>
            <person name="Horii T."/>
            <person name="Iida T."/>
            <person name="Fujita J."/>
            <person name="Nakamura S."/>
        </authorList>
    </citation>
    <scope>NUCLEOTIDE SEQUENCE [LARGE SCALE GENOMIC DNA]</scope>
    <source>
        <strain evidence="8 9">JCM 18538</strain>
    </source>
</reference>
<proteinExistence type="inferred from homology"/>
<keyword evidence="2 7" id="KW-0349">Heme</keyword>
<dbReference type="InterPro" id="IPR036396">
    <property type="entry name" value="Cyt_P450_sf"/>
</dbReference>
<dbReference type="GO" id="GO:0016705">
    <property type="term" value="F:oxidoreductase activity, acting on paired donors, with incorporation or reduction of molecular oxygen"/>
    <property type="evidence" value="ECO:0007669"/>
    <property type="project" value="InterPro"/>
</dbReference>
<evidence type="ECO:0000313" key="9">
    <source>
        <dbReference type="Proteomes" id="UP000467428"/>
    </source>
</evidence>
<gene>
    <name evidence="8" type="ORF">MARA_18090</name>
</gene>
<dbReference type="SUPFAM" id="SSF48264">
    <property type="entry name" value="Cytochrome P450"/>
    <property type="match status" value="1"/>
</dbReference>
<dbReference type="Proteomes" id="UP000467428">
    <property type="component" value="Chromosome"/>
</dbReference>
<sequence length="435" mass="47766">MSRSLGVTVNHRPDARTVVTLAVRDFSYDPFDPAVMADPLPYYRVLRDRHPVYYVEQWDTFALSRFADVWDVLGRNDGTFVASEGTLPAATVLARHNDGPVDDPPLHPMPFHANFDDPIYGGVRGSHSKPLRPRNVAGLADRIRRLANERLDELLARGSFDLTQDYGGIVAASMVCGLLGLPDDVAPDVLGTVNAGSLAKPGDGVNTATARPGYLEYLVPLVETRRAEGADGTQPIVDGLLRYRLPDGSALSDVEVATQMLGVFIGGTETVPKIVAHGLWELSRRPDQLAAVRADLDANVPVAREEIIRFCAPAQWFARTARKPYTVHGTTIRPGQRIITLLASAARDEREYADPDEFAWDRPIERLLAFGRGQHVCLGVHLARLEITILITEWLKRVADFEVDVGAAWRPPSSFQWGWNSLPVSVSASVPSRGN</sequence>
<dbReference type="PANTHER" id="PTHR46696:SF1">
    <property type="entry name" value="CYTOCHROME P450 YJIB-RELATED"/>
    <property type="match status" value="1"/>
</dbReference>
<keyword evidence="4 7" id="KW-0560">Oxidoreductase</keyword>
<dbReference type="InterPro" id="IPR002397">
    <property type="entry name" value="Cyt_P450_B"/>
</dbReference>
<dbReference type="EMBL" id="AP022593">
    <property type="protein sequence ID" value="BBY48341.1"/>
    <property type="molecule type" value="Genomic_DNA"/>
</dbReference>